<dbReference type="Pfam" id="PF02885">
    <property type="entry name" value="Glycos_trans_3N"/>
    <property type="match status" value="1"/>
</dbReference>
<dbReference type="RefSeq" id="XP_019039671.1">
    <property type="nucleotide sequence ID" value="XM_019181715.1"/>
</dbReference>
<dbReference type="InterPro" id="IPR035902">
    <property type="entry name" value="Nuc_phospho_transferase"/>
</dbReference>
<protein>
    <recommendedName>
        <fullName evidence="9">Anthranilate phosphoribosyltransferase</fullName>
        <ecNumber evidence="2">2.4.2.18</ecNumber>
    </recommendedName>
</protein>
<dbReference type="InterPro" id="IPR036320">
    <property type="entry name" value="Glycosyl_Trfase_fam3_N_dom_sf"/>
</dbReference>
<evidence type="ECO:0000256" key="5">
    <source>
        <dbReference type="ARBA" id="ARBA00022679"/>
    </source>
</evidence>
<dbReference type="AlphaFoldDB" id="A0A1E3P5G1"/>
<dbReference type="GO" id="GO:0000162">
    <property type="term" value="P:L-tryptophan biosynthetic process"/>
    <property type="evidence" value="ECO:0007669"/>
    <property type="project" value="UniProtKB-KW"/>
</dbReference>
<keyword evidence="5" id="KW-0808">Transferase</keyword>
<dbReference type="PANTHER" id="PTHR43285">
    <property type="entry name" value="ANTHRANILATE PHOSPHORIBOSYLTRANSFERASE"/>
    <property type="match status" value="1"/>
</dbReference>
<keyword evidence="4" id="KW-0328">Glycosyltransferase</keyword>
<dbReference type="SUPFAM" id="SSF47648">
    <property type="entry name" value="Nucleoside phosphorylase/phosphoribosyltransferase N-terminal domain"/>
    <property type="match status" value="1"/>
</dbReference>
<dbReference type="PANTHER" id="PTHR43285:SF2">
    <property type="entry name" value="ANTHRANILATE PHOSPHORIBOSYLTRANSFERASE"/>
    <property type="match status" value="1"/>
</dbReference>
<dbReference type="EMBL" id="KV454210">
    <property type="protein sequence ID" value="ODQ60464.1"/>
    <property type="molecule type" value="Genomic_DNA"/>
</dbReference>
<reference evidence="12 13" key="1">
    <citation type="journal article" date="2016" name="Proc. Natl. Acad. Sci. U.S.A.">
        <title>Comparative genomics of biotechnologically important yeasts.</title>
        <authorList>
            <person name="Riley R."/>
            <person name="Haridas S."/>
            <person name="Wolfe K.H."/>
            <person name="Lopes M.R."/>
            <person name="Hittinger C.T."/>
            <person name="Goeker M."/>
            <person name="Salamov A.A."/>
            <person name="Wisecaver J.H."/>
            <person name="Long T.M."/>
            <person name="Calvey C.H."/>
            <person name="Aerts A.L."/>
            <person name="Barry K.W."/>
            <person name="Choi C."/>
            <person name="Clum A."/>
            <person name="Coughlan A.Y."/>
            <person name="Deshpande S."/>
            <person name="Douglass A.P."/>
            <person name="Hanson S.J."/>
            <person name="Klenk H.-P."/>
            <person name="LaButti K.M."/>
            <person name="Lapidus A."/>
            <person name="Lindquist E.A."/>
            <person name="Lipzen A.M."/>
            <person name="Meier-Kolthoff J.P."/>
            <person name="Ohm R.A."/>
            <person name="Otillar R.P."/>
            <person name="Pangilinan J.L."/>
            <person name="Peng Y."/>
            <person name="Rokas A."/>
            <person name="Rosa C.A."/>
            <person name="Scheuner C."/>
            <person name="Sibirny A.A."/>
            <person name="Slot J.C."/>
            <person name="Stielow J.B."/>
            <person name="Sun H."/>
            <person name="Kurtzman C.P."/>
            <person name="Blackwell M."/>
            <person name="Grigoriev I.V."/>
            <person name="Jeffries T.W."/>
        </authorList>
    </citation>
    <scope>NUCLEOTIDE SEQUENCE [LARGE SCALE GENOMIC DNA]</scope>
    <source>
        <strain evidence="13">ATCC 58044 / CBS 1984 / NCYC 433 / NRRL Y-366-8</strain>
    </source>
</reference>
<dbReference type="HAMAP" id="MF_00211">
    <property type="entry name" value="TrpD"/>
    <property type="match status" value="1"/>
</dbReference>
<evidence type="ECO:0000256" key="4">
    <source>
        <dbReference type="ARBA" id="ARBA00022676"/>
    </source>
</evidence>
<evidence type="ECO:0000256" key="6">
    <source>
        <dbReference type="ARBA" id="ARBA00022822"/>
    </source>
</evidence>
<evidence type="ECO:0000256" key="7">
    <source>
        <dbReference type="ARBA" id="ARBA00023141"/>
    </source>
</evidence>
<gene>
    <name evidence="12" type="ORF">WICANDRAFT_30305</name>
</gene>
<dbReference type="GeneID" id="30198961"/>
<dbReference type="FunFam" id="3.40.1030.10:FF:000002">
    <property type="entry name" value="Anthranilate phosphoribosyltransferase"/>
    <property type="match status" value="1"/>
</dbReference>
<dbReference type="InterPro" id="IPR000312">
    <property type="entry name" value="Glycosyl_Trfase_fam3"/>
</dbReference>
<dbReference type="Gene3D" id="1.20.970.10">
    <property type="entry name" value="Transferase, Pyrimidine Nucleoside Phosphorylase, Chain C"/>
    <property type="match status" value="1"/>
</dbReference>
<evidence type="ECO:0000256" key="1">
    <source>
        <dbReference type="ARBA" id="ARBA00004907"/>
    </source>
</evidence>
<dbReference type="Proteomes" id="UP000094112">
    <property type="component" value="Unassembled WGS sequence"/>
</dbReference>
<comment type="similarity">
    <text evidence="8">Belongs to the anthranilate phosphoribosyltransferase family.</text>
</comment>
<feature type="domain" description="Glycosyl transferase family 3 N-terminal" evidence="11">
    <location>
        <begin position="18"/>
        <end position="74"/>
    </location>
</feature>
<evidence type="ECO:0000256" key="8">
    <source>
        <dbReference type="ARBA" id="ARBA00061500"/>
    </source>
</evidence>
<evidence type="ECO:0000256" key="9">
    <source>
        <dbReference type="ARBA" id="ARBA00071401"/>
    </source>
</evidence>
<proteinExistence type="inferred from homology"/>
<comment type="pathway">
    <text evidence="1">Amino-acid biosynthesis; L-tryptophan biosynthesis; L-tryptophan from chorismate: step 2/5.</text>
</comment>
<dbReference type="SUPFAM" id="SSF52418">
    <property type="entry name" value="Nucleoside phosphorylase/phosphoribosyltransferase catalytic domain"/>
    <property type="match status" value="1"/>
</dbReference>
<dbReference type="OrthoDB" id="427800at2759"/>
<keyword evidence="6" id="KW-0822">Tryptophan biosynthesis</keyword>
<evidence type="ECO:0000259" key="11">
    <source>
        <dbReference type="Pfam" id="PF02885"/>
    </source>
</evidence>
<organism evidence="12 13">
    <name type="scientific">Wickerhamomyces anomalus (strain ATCC 58044 / CBS 1984 / NCYC 433 / NRRL Y-366-8)</name>
    <name type="common">Yeast</name>
    <name type="synonym">Hansenula anomala</name>
    <dbReference type="NCBI Taxonomy" id="683960"/>
    <lineage>
        <taxon>Eukaryota</taxon>
        <taxon>Fungi</taxon>
        <taxon>Dikarya</taxon>
        <taxon>Ascomycota</taxon>
        <taxon>Saccharomycotina</taxon>
        <taxon>Saccharomycetes</taxon>
        <taxon>Phaffomycetales</taxon>
        <taxon>Wickerhamomycetaceae</taxon>
        <taxon>Wickerhamomyces</taxon>
    </lineage>
</organism>
<dbReference type="EC" id="2.4.2.18" evidence="2"/>
<keyword evidence="3" id="KW-0028">Amino-acid biosynthesis</keyword>
<accession>A0A1E3P5G1</accession>
<dbReference type="InterPro" id="IPR017459">
    <property type="entry name" value="Glycosyl_Trfase_fam3_N_dom"/>
</dbReference>
<dbReference type="Gene3D" id="3.40.1030.10">
    <property type="entry name" value="Nucleoside phosphorylase/phosphoribosyltransferase catalytic domain"/>
    <property type="match status" value="1"/>
</dbReference>
<dbReference type="GO" id="GO:0005829">
    <property type="term" value="C:cytosol"/>
    <property type="evidence" value="ECO:0007669"/>
    <property type="project" value="TreeGrafter"/>
</dbReference>
<sequence length="368" mass="39352">MAGLDADTVLTPFIKSLLLDPPNLKPDDLSLVIKLIVQGVPSDVQIASFLTALRLRNLDHKPEFIAAAASRVLEYSDIVNPLDVDPQGYVDIVGTGGDGQNTFNVSTSSAIVAAGIGIDVCKHGGKASTSSSGAGDLLSSLGIDLSKVTSTTASRILQKSKFVFLFAPNFHSAMKKVARIRTAIGVPTIFNILGPLLNPSPLRARIIGVYSESLGQVFAEAVLKLDKEKCRKARSMIVWGQIGLDEISPIGKTKIWIVDPETEIIDVQYIEPKDFELNEHSIQSVASGTPAENAQLLLRILNNEFEEGDPVFDYIVMNTAALAVVSGAAKDWKEGKQLAIESIQSGAALAALNSFKAAIDEVESIQLD</sequence>
<dbReference type="STRING" id="683960.A0A1E3P5G1"/>
<evidence type="ECO:0000313" key="12">
    <source>
        <dbReference type="EMBL" id="ODQ60464.1"/>
    </source>
</evidence>
<dbReference type="GO" id="GO:0004048">
    <property type="term" value="F:anthranilate phosphoribosyltransferase activity"/>
    <property type="evidence" value="ECO:0007669"/>
    <property type="project" value="UniProtKB-EC"/>
</dbReference>
<evidence type="ECO:0000313" key="13">
    <source>
        <dbReference type="Proteomes" id="UP000094112"/>
    </source>
</evidence>
<evidence type="ECO:0000256" key="2">
    <source>
        <dbReference type="ARBA" id="ARBA00011948"/>
    </source>
</evidence>
<feature type="domain" description="Glycosyl transferase family 3" evidence="10">
    <location>
        <begin position="89"/>
        <end position="349"/>
    </location>
</feature>
<dbReference type="Pfam" id="PF00591">
    <property type="entry name" value="Glycos_transf_3"/>
    <property type="match status" value="1"/>
</dbReference>
<evidence type="ECO:0000256" key="3">
    <source>
        <dbReference type="ARBA" id="ARBA00022605"/>
    </source>
</evidence>
<dbReference type="NCBIfam" id="TIGR01245">
    <property type="entry name" value="trpD"/>
    <property type="match status" value="1"/>
</dbReference>
<name>A0A1E3P5G1_WICAA</name>
<evidence type="ECO:0000259" key="10">
    <source>
        <dbReference type="Pfam" id="PF00591"/>
    </source>
</evidence>
<keyword evidence="13" id="KW-1185">Reference proteome</keyword>
<keyword evidence="7" id="KW-0057">Aromatic amino acid biosynthesis</keyword>
<dbReference type="InterPro" id="IPR005940">
    <property type="entry name" value="Anthranilate_Pribosyl_Tfrase"/>
</dbReference>